<dbReference type="PANTHER" id="PTHR12243:SF67">
    <property type="entry name" value="COREPRESSOR OF PANGOLIN, ISOFORM A-RELATED"/>
    <property type="match status" value="1"/>
</dbReference>
<dbReference type="InterPro" id="IPR006578">
    <property type="entry name" value="MADF-dom"/>
</dbReference>
<accession>A0A6G0VXT8</accession>
<dbReference type="GO" id="GO:0005634">
    <property type="term" value="C:nucleus"/>
    <property type="evidence" value="ECO:0007669"/>
    <property type="project" value="TreeGrafter"/>
</dbReference>
<dbReference type="GO" id="GO:0006357">
    <property type="term" value="P:regulation of transcription by RNA polymerase II"/>
    <property type="evidence" value="ECO:0007669"/>
    <property type="project" value="TreeGrafter"/>
</dbReference>
<name>A0A6G0VXT8_APHCR</name>
<dbReference type="Pfam" id="PF10545">
    <property type="entry name" value="MADF_DNA_bdg"/>
    <property type="match status" value="1"/>
</dbReference>
<dbReference type="PANTHER" id="PTHR12243">
    <property type="entry name" value="MADF DOMAIN TRANSCRIPTION FACTOR"/>
    <property type="match status" value="1"/>
</dbReference>
<gene>
    <name evidence="2" type="ORF">FWK35_00032918</name>
</gene>
<dbReference type="EMBL" id="VUJU01010563">
    <property type="protein sequence ID" value="KAF0713803.1"/>
    <property type="molecule type" value="Genomic_DNA"/>
</dbReference>
<reference evidence="2 3" key="1">
    <citation type="submission" date="2019-08" db="EMBL/GenBank/DDBJ databases">
        <title>Whole genome of Aphis craccivora.</title>
        <authorList>
            <person name="Voronova N.V."/>
            <person name="Shulinski R.S."/>
            <person name="Bandarenka Y.V."/>
            <person name="Zhorov D.G."/>
            <person name="Warner D."/>
        </authorList>
    </citation>
    <scope>NUCLEOTIDE SEQUENCE [LARGE SCALE GENOMIC DNA]</scope>
    <source>
        <strain evidence="2">180601</strain>
        <tissue evidence="2">Whole Body</tissue>
    </source>
</reference>
<keyword evidence="3" id="KW-1185">Reference proteome</keyword>
<proteinExistence type="predicted"/>
<protein>
    <submittedName>
        <fullName evidence="2">Transcription factor Adf-1-like</fullName>
    </submittedName>
</protein>
<dbReference type="Proteomes" id="UP000478052">
    <property type="component" value="Unassembled WGS sequence"/>
</dbReference>
<dbReference type="InterPro" id="IPR039353">
    <property type="entry name" value="TF_Adf1"/>
</dbReference>
<evidence type="ECO:0000259" key="1">
    <source>
        <dbReference type="PROSITE" id="PS51029"/>
    </source>
</evidence>
<dbReference type="AlphaFoldDB" id="A0A6G0VXT8"/>
<feature type="domain" description="MADF" evidence="1">
    <location>
        <begin position="4"/>
        <end position="113"/>
    </location>
</feature>
<dbReference type="OrthoDB" id="6416242at2759"/>
<dbReference type="SMART" id="SM00595">
    <property type="entry name" value="MADF"/>
    <property type="match status" value="1"/>
</dbReference>
<dbReference type="PROSITE" id="PS51029">
    <property type="entry name" value="MADF"/>
    <property type="match status" value="1"/>
</dbReference>
<dbReference type="GO" id="GO:0005667">
    <property type="term" value="C:transcription regulator complex"/>
    <property type="evidence" value="ECO:0007669"/>
    <property type="project" value="TreeGrafter"/>
</dbReference>
<evidence type="ECO:0000313" key="3">
    <source>
        <dbReference type="Proteomes" id="UP000478052"/>
    </source>
</evidence>
<organism evidence="2 3">
    <name type="scientific">Aphis craccivora</name>
    <name type="common">Cowpea aphid</name>
    <dbReference type="NCBI Taxonomy" id="307492"/>
    <lineage>
        <taxon>Eukaryota</taxon>
        <taxon>Metazoa</taxon>
        <taxon>Ecdysozoa</taxon>
        <taxon>Arthropoda</taxon>
        <taxon>Hexapoda</taxon>
        <taxon>Insecta</taxon>
        <taxon>Pterygota</taxon>
        <taxon>Neoptera</taxon>
        <taxon>Paraneoptera</taxon>
        <taxon>Hemiptera</taxon>
        <taxon>Sternorrhyncha</taxon>
        <taxon>Aphidomorpha</taxon>
        <taxon>Aphidoidea</taxon>
        <taxon>Aphididae</taxon>
        <taxon>Aphidini</taxon>
        <taxon>Aphis</taxon>
        <taxon>Aphis</taxon>
    </lineage>
</organism>
<evidence type="ECO:0000313" key="2">
    <source>
        <dbReference type="EMBL" id="KAF0713803.1"/>
    </source>
</evidence>
<sequence>MEEKLIEQVRVHEVLYNCKLSSYRDQNIRQEAWEEIGRELQMPDKMNFKNFNVHIYIIMLFLAEKAKDLWDKLRRCFCNAVSRRRDKKSGQAAKKMTPWKYEHQMSFILPYLEKKKTTSNLNSSIVNEEHCINGHIDSNDKIQGIHVDNSQNANDETEEILVEEGNVDGIGNQVQNIQSFENNDTSEISQIKHPEKAEVQFNNNPTLQMLEIMKENAAIRKMKREEKIIKPKVPTVFGNMDETDIFFLSMSKMTKQLPQVEQAKIKLLLSNYVLQAEIRNTSAPAVSLPISSPNLSEAATSSSHYSTISSEESQLHYKPTIGEIFKCVP</sequence>
<comment type="caution">
    <text evidence="2">The sequence shown here is derived from an EMBL/GenBank/DDBJ whole genome shotgun (WGS) entry which is preliminary data.</text>
</comment>